<protein>
    <submittedName>
        <fullName evidence="4">Ricin-type beta-trefoil lectin domain protein</fullName>
    </submittedName>
</protein>
<evidence type="ECO:0000313" key="4">
    <source>
        <dbReference type="EMBL" id="MFC5217627.1"/>
    </source>
</evidence>
<dbReference type="PROSITE" id="PS50231">
    <property type="entry name" value="RICIN_B_LECTIN"/>
    <property type="match status" value="1"/>
</dbReference>
<dbReference type="SMART" id="SM00458">
    <property type="entry name" value="RICIN"/>
    <property type="match status" value="1"/>
</dbReference>
<keyword evidence="2" id="KW-1133">Transmembrane helix</keyword>
<keyword evidence="5" id="KW-1185">Reference proteome</keyword>
<dbReference type="SUPFAM" id="SSF50370">
    <property type="entry name" value="Ricin B-like lectins"/>
    <property type="match status" value="1"/>
</dbReference>
<dbReference type="InterPro" id="IPR000772">
    <property type="entry name" value="Ricin_B_lectin"/>
</dbReference>
<dbReference type="Proteomes" id="UP001596263">
    <property type="component" value="Unassembled WGS sequence"/>
</dbReference>
<gene>
    <name evidence="4" type="ORF">ACFPQ9_27725</name>
</gene>
<dbReference type="EMBL" id="JBHSKM010000022">
    <property type="protein sequence ID" value="MFC5217627.1"/>
    <property type="molecule type" value="Genomic_DNA"/>
</dbReference>
<evidence type="ECO:0000313" key="5">
    <source>
        <dbReference type="Proteomes" id="UP001596263"/>
    </source>
</evidence>
<evidence type="ECO:0000256" key="1">
    <source>
        <dbReference type="SAM" id="MobiDB-lite"/>
    </source>
</evidence>
<sequence length="533" mass="55458">MARADDDRDRGREEHGHGVHAGASDARLTELLRADTATAFPALQELRARHHAHVLAYARLCTPNDSMARQLAAQAFTLAARQTARGIDPGVPWRHQLLLLTARLAGTWATDERAAGLDTGLLLVLNTAGPSGPVPAMLTPFQSLPPRTQGLIWYGVLEREPAERTASLLGLTREDVTYGTNPALQLLARACLRARLAASDDPDCPDFGRLIEESVRPDSPRDSADLQAHMARCPHCTTAYEELSALRDSPRTALAEGLLPWGGTGYAAGGAGESAGQRTEGLLAAGRGRAGRSGADRSPADRRRVVLVSAALGVALLPLVAFLVAQAGSASQDPVGAASTPARVPPVAVTVTATVSPTPTKPSPSPSPSRTSKSPSPTKSPTPTKTARPKPTPPPTRPPGGTYAQVVNVASGLCLDVGGAFFDGTDVITAACSSSDTQRWRVDADRGLLQSAADPDFCLDSRGSTDRGVGIWSCDSVDGRNGRNLMFVVDGAGLIRPAIAFGTAVTPYGGAGDGLSLEPASGNSAQRWRAGAS</sequence>
<feature type="compositionally biased region" description="Low complexity" evidence="1">
    <location>
        <begin position="368"/>
        <end position="386"/>
    </location>
</feature>
<accession>A0ABW0CQQ6</accession>
<keyword evidence="2" id="KW-0812">Transmembrane</keyword>
<proteinExistence type="predicted"/>
<dbReference type="InterPro" id="IPR035992">
    <property type="entry name" value="Ricin_B-like_lectins"/>
</dbReference>
<keyword evidence="2" id="KW-0472">Membrane</keyword>
<organism evidence="4 5">
    <name type="scientific">Streptomyces coerulescens</name>
    <dbReference type="NCBI Taxonomy" id="29304"/>
    <lineage>
        <taxon>Bacteria</taxon>
        <taxon>Bacillati</taxon>
        <taxon>Actinomycetota</taxon>
        <taxon>Actinomycetes</taxon>
        <taxon>Kitasatosporales</taxon>
        <taxon>Streptomycetaceae</taxon>
        <taxon>Streptomyces</taxon>
    </lineage>
</organism>
<feature type="region of interest" description="Disordered" evidence="1">
    <location>
        <begin position="1"/>
        <end position="23"/>
    </location>
</feature>
<feature type="domain" description="Ricin B lectin" evidence="3">
    <location>
        <begin position="400"/>
        <end position="531"/>
    </location>
</feature>
<name>A0ABW0CQQ6_STRCD</name>
<feature type="region of interest" description="Disordered" evidence="1">
    <location>
        <begin position="352"/>
        <end position="403"/>
    </location>
</feature>
<comment type="caution">
    <text evidence="4">The sequence shown here is derived from an EMBL/GenBank/DDBJ whole genome shotgun (WGS) entry which is preliminary data.</text>
</comment>
<dbReference type="Pfam" id="PF00652">
    <property type="entry name" value="Ricin_B_lectin"/>
    <property type="match status" value="1"/>
</dbReference>
<reference evidence="5" key="1">
    <citation type="journal article" date="2019" name="Int. J. Syst. Evol. Microbiol.">
        <title>The Global Catalogue of Microorganisms (GCM) 10K type strain sequencing project: providing services to taxonomists for standard genome sequencing and annotation.</title>
        <authorList>
            <consortium name="The Broad Institute Genomics Platform"/>
            <consortium name="The Broad Institute Genome Sequencing Center for Infectious Disease"/>
            <person name="Wu L."/>
            <person name="Ma J."/>
        </authorList>
    </citation>
    <scope>NUCLEOTIDE SEQUENCE [LARGE SCALE GENOMIC DNA]</scope>
    <source>
        <strain evidence="5">KCTC 42586</strain>
    </source>
</reference>
<evidence type="ECO:0000259" key="3">
    <source>
        <dbReference type="SMART" id="SM00458"/>
    </source>
</evidence>
<feature type="transmembrane region" description="Helical" evidence="2">
    <location>
        <begin position="305"/>
        <end position="325"/>
    </location>
</feature>
<evidence type="ECO:0000256" key="2">
    <source>
        <dbReference type="SAM" id="Phobius"/>
    </source>
</evidence>
<feature type="compositionally biased region" description="Basic and acidic residues" evidence="1">
    <location>
        <begin position="1"/>
        <end position="17"/>
    </location>
</feature>
<dbReference type="RefSeq" id="WP_380858904.1">
    <property type="nucleotide sequence ID" value="NZ_JBHSKM010000022.1"/>
</dbReference>
<dbReference type="Gene3D" id="2.80.10.50">
    <property type="match status" value="1"/>
</dbReference>